<dbReference type="InterPro" id="IPR036259">
    <property type="entry name" value="MFS_trans_sf"/>
</dbReference>
<dbReference type="AlphaFoldDB" id="A0A0V8IGM9"/>
<reference evidence="7 8" key="1">
    <citation type="journal article" date="2014" name="Arch. Microbiol.">
        <title>Arthrobacter enclensis sp. nov., isolated from sediment sample.</title>
        <authorList>
            <person name="Dastager S.G."/>
            <person name="Liu Q."/>
            <person name="Tang S.K."/>
            <person name="Krishnamurthi S."/>
            <person name="Lee J.C."/>
            <person name="Li W.J."/>
        </authorList>
    </citation>
    <scope>NUCLEOTIDE SEQUENCE [LARGE SCALE GENOMIC DNA]</scope>
    <source>
        <strain evidence="7 8">NIO-1008</strain>
    </source>
</reference>
<keyword evidence="2 5" id="KW-0812">Transmembrane</keyword>
<evidence type="ECO:0000256" key="5">
    <source>
        <dbReference type="SAM" id="Phobius"/>
    </source>
</evidence>
<dbReference type="Gene3D" id="1.20.1250.20">
    <property type="entry name" value="MFS general substrate transporter like domains"/>
    <property type="match status" value="2"/>
</dbReference>
<keyword evidence="4 5" id="KW-0472">Membrane</keyword>
<evidence type="ECO:0000256" key="2">
    <source>
        <dbReference type="ARBA" id="ARBA00022692"/>
    </source>
</evidence>
<dbReference type="InterPro" id="IPR011701">
    <property type="entry name" value="MFS"/>
</dbReference>
<keyword evidence="8" id="KW-1185">Reference proteome</keyword>
<feature type="transmembrane region" description="Helical" evidence="5">
    <location>
        <begin position="168"/>
        <end position="189"/>
    </location>
</feature>
<evidence type="ECO:0000256" key="1">
    <source>
        <dbReference type="ARBA" id="ARBA00004651"/>
    </source>
</evidence>
<feature type="domain" description="Major facilitator superfamily (MFS) profile" evidence="6">
    <location>
        <begin position="13"/>
        <end position="391"/>
    </location>
</feature>
<dbReference type="STRING" id="993070.AS031_14690"/>
<comment type="subcellular location">
    <subcellularLocation>
        <location evidence="1">Cell membrane</location>
        <topology evidence="1">Multi-pass membrane protein</topology>
    </subcellularLocation>
</comment>
<evidence type="ECO:0000256" key="4">
    <source>
        <dbReference type="ARBA" id="ARBA00023136"/>
    </source>
</evidence>
<comment type="caution">
    <text evidence="7">The sequence shown here is derived from an EMBL/GenBank/DDBJ whole genome shotgun (WGS) entry which is preliminary data.</text>
</comment>
<dbReference type="GO" id="GO:0005886">
    <property type="term" value="C:plasma membrane"/>
    <property type="evidence" value="ECO:0007669"/>
    <property type="project" value="UniProtKB-SubCell"/>
</dbReference>
<feature type="transmembrane region" description="Helical" evidence="5">
    <location>
        <begin position="210"/>
        <end position="234"/>
    </location>
</feature>
<feature type="transmembrane region" description="Helical" evidence="5">
    <location>
        <begin position="101"/>
        <end position="126"/>
    </location>
</feature>
<dbReference type="OrthoDB" id="5317164at2"/>
<evidence type="ECO:0000313" key="8">
    <source>
        <dbReference type="Proteomes" id="UP000053199"/>
    </source>
</evidence>
<feature type="transmembrane region" description="Helical" evidence="5">
    <location>
        <begin position="76"/>
        <end position="95"/>
    </location>
</feature>
<organism evidence="7 8">
    <name type="scientific">Pseudarthrobacter enclensis</name>
    <dbReference type="NCBI Taxonomy" id="993070"/>
    <lineage>
        <taxon>Bacteria</taxon>
        <taxon>Bacillati</taxon>
        <taxon>Actinomycetota</taxon>
        <taxon>Actinomycetes</taxon>
        <taxon>Micrococcales</taxon>
        <taxon>Micrococcaceae</taxon>
        <taxon>Pseudarthrobacter</taxon>
    </lineage>
</organism>
<dbReference type="PANTHER" id="PTHR23523:SF2">
    <property type="entry name" value="2-NITROIMIDAZOLE TRANSPORTER"/>
    <property type="match status" value="1"/>
</dbReference>
<gene>
    <name evidence="7" type="ORF">AS031_14690</name>
</gene>
<dbReference type="RefSeq" id="WP_058268902.1">
    <property type="nucleotide sequence ID" value="NZ_FMAZ01000006.1"/>
</dbReference>
<protein>
    <submittedName>
        <fullName evidence="7">MFS transporter</fullName>
    </submittedName>
</protein>
<feature type="transmembrane region" description="Helical" evidence="5">
    <location>
        <begin position="343"/>
        <end position="364"/>
    </location>
</feature>
<dbReference type="InterPro" id="IPR020846">
    <property type="entry name" value="MFS_dom"/>
</dbReference>
<evidence type="ECO:0000256" key="3">
    <source>
        <dbReference type="ARBA" id="ARBA00022989"/>
    </source>
</evidence>
<evidence type="ECO:0000259" key="6">
    <source>
        <dbReference type="PROSITE" id="PS50850"/>
    </source>
</evidence>
<sequence>MSGRTLSRIPRSWILLACIGLLALNLRGPFVAVAPVVGPMQAELAFSPVVLGLLTSIPVLCFSLASPLASLAARRFGAEFAVTLTILGVLAGVVVRSAGGPVLVVAGTVVIGLAITVGNIAVPLIIRRDFPPRRQGTAMGIYTAALNIGSFLTSVAMAPLAGWAGWRAALASVALLAVAAIVAWTLAVGPRTAFLAAAAVEEPGEAGLPAVAGTGWITFGLTAGFGGQAFSYYGVTAWLPSYLHDELGMNAAEAGAASSIFQILAIVGGLGVPFAAKYMSTTAVAVTLGVLWTAVPAGLLLAPQLWWLWSTCGGIAQGGGITIIFIAIIRLARSQASAGRMSATVQGLGYCLAAVAPPLVGLVHDVSESWTPALLVILASVLTFFVSTTLSVRRVPRGR</sequence>
<proteinExistence type="predicted"/>
<dbReference type="EMBL" id="LNQM01000007">
    <property type="protein sequence ID" value="KSU73929.1"/>
    <property type="molecule type" value="Genomic_DNA"/>
</dbReference>
<dbReference type="PANTHER" id="PTHR23523">
    <property type="match status" value="1"/>
</dbReference>
<dbReference type="InterPro" id="IPR052524">
    <property type="entry name" value="MFS_Cyanate_Porter"/>
</dbReference>
<accession>A0A0V8IGM9</accession>
<dbReference type="Proteomes" id="UP000053199">
    <property type="component" value="Unassembled WGS sequence"/>
</dbReference>
<feature type="transmembrane region" description="Helical" evidence="5">
    <location>
        <begin position="307"/>
        <end position="331"/>
    </location>
</feature>
<feature type="transmembrane region" description="Helical" evidence="5">
    <location>
        <begin position="370"/>
        <end position="392"/>
    </location>
</feature>
<dbReference type="GO" id="GO:0022857">
    <property type="term" value="F:transmembrane transporter activity"/>
    <property type="evidence" value="ECO:0007669"/>
    <property type="project" value="InterPro"/>
</dbReference>
<dbReference type="SUPFAM" id="SSF103473">
    <property type="entry name" value="MFS general substrate transporter"/>
    <property type="match status" value="1"/>
</dbReference>
<feature type="transmembrane region" description="Helical" evidence="5">
    <location>
        <begin position="48"/>
        <end position="69"/>
    </location>
</feature>
<feature type="transmembrane region" description="Helical" evidence="5">
    <location>
        <begin position="138"/>
        <end position="162"/>
    </location>
</feature>
<feature type="transmembrane region" description="Helical" evidence="5">
    <location>
        <begin position="283"/>
        <end position="301"/>
    </location>
</feature>
<feature type="transmembrane region" description="Helical" evidence="5">
    <location>
        <begin position="254"/>
        <end position="276"/>
    </location>
</feature>
<dbReference type="Pfam" id="PF07690">
    <property type="entry name" value="MFS_1"/>
    <property type="match status" value="1"/>
</dbReference>
<dbReference type="PROSITE" id="PS50850">
    <property type="entry name" value="MFS"/>
    <property type="match status" value="1"/>
</dbReference>
<evidence type="ECO:0000313" key="7">
    <source>
        <dbReference type="EMBL" id="KSU73929.1"/>
    </source>
</evidence>
<name>A0A0V8IGM9_9MICC</name>
<keyword evidence="3 5" id="KW-1133">Transmembrane helix</keyword>